<dbReference type="PANTHER" id="PTHR43279:SF1">
    <property type="entry name" value="CATECHOL-2,3-DIOXYGENASE"/>
    <property type="match status" value="1"/>
</dbReference>
<feature type="signal peptide" evidence="1">
    <location>
        <begin position="1"/>
        <end position="26"/>
    </location>
</feature>
<dbReference type="RefSeq" id="WP_138404491.1">
    <property type="nucleotide sequence ID" value="NZ_VBSP01000016.1"/>
</dbReference>
<dbReference type="SUPFAM" id="SSF54593">
    <property type="entry name" value="Glyoxalase/Bleomycin resistance protein/Dihydroxybiphenyl dioxygenase"/>
    <property type="match status" value="2"/>
</dbReference>
<name>A0A5R9DXM3_9LACT</name>
<gene>
    <name evidence="3" type="ORF">FEZ33_05955</name>
</gene>
<dbReference type="Proteomes" id="UP000306420">
    <property type="component" value="Unassembled WGS sequence"/>
</dbReference>
<evidence type="ECO:0000256" key="1">
    <source>
        <dbReference type="SAM" id="SignalP"/>
    </source>
</evidence>
<comment type="caution">
    <text evidence="3">The sequence shown here is derived from an EMBL/GenBank/DDBJ whole genome shotgun (WGS) entry which is preliminary data.</text>
</comment>
<keyword evidence="1" id="KW-0732">Signal</keyword>
<evidence type="ECO:0000259" key="2">
    <source>
        <dbReference type="PROSITE" id="PS51819"/>
    </source>
</evidence>
<feature type="chain" id="PRO_5024430466" description="VOC domain-containing protein" evidence="1">
    <location>
        <begin position="27"/>
        <end position="314"/>
    </location>
</feature>
<dbReference type="InterPro" id="IPR037523">
    <property type="entry name" value="VOC_core"/>
</dbReference>
<dbReference type="OrthoDB" id="9792626at2"/>
<proteinExistence type="predicted"/>
<dbReference type="EMBL" id="VBSP01000016">
    <property type="protein sequence ID" value="TLQ41507.1"/>
    <property type="molecule type" value="Genomic_DNA"/>
</dbReference>
<feature type="domain" description="VOC" evidence="2">
    <location>
        <begin position="196"/>
        <end position="314"/>
    </location>
</feature>
<dbReference type="AlphaFoldDB" id="A0A5R9DXM3"/>
<sequence length="314" mass="35211">MKKNTLKTIIALFLLALIASPLTAMAQEGATSDAVIYPARYQLNSIDSVNLAEFYEYNMGMTILEEADGYYRLGTSDERTLLEIFPTDIPRGESLSTGLYHTAFLFNDRKYLGSALNHLMETQSPIEGFTYHGVSDAIYAADIEGNGIELYWDYPEEEWPQGEGDNSVDMLNEPLDYVEVMESATEEFTQLDERTKIGHFHLVSDDFDAAGEFYSDVFGLNTQSYVEGDSFFQASGRYHHHIANNNWFADQGITQPEEGQQGLRATIWETQSEDFFNEVISNLDSLGADYTLEDNSLSFNDASGLGVIVELVSE</sequence>
<dbReference type="PROSITE" id="PS51819">
    <property type="entry name" value="VOC"/>
    <property type="match status" value="1"/>
</dbReference>
<accession>A0A5R9DXM3</accession>
<evidence type="ECO:0000313" key="3">
    <source>
        <dbReference type="EMBL" id="TLQ41507.1"/>
    </source>
</evidence>
<evidence type="ECO:0000313" key="4">
    <source>
        <dbReference type="Proteomes" id="UP000306420"/>
    </source>
</evidence>
<organism evidence="3 4">
    <name type="scientific">Ruoffia tabacinasalis</name>
    <dbReference type="NCBI Taxonomy" id="87458"/>
    <lineage>
        <taxon>Bacteria</taxon>
        <taxon>Bacillati</taxon>
        <taxon>Bacillota</taxon>
        <taxon>Bacilli</taxon>
        <taxon>Lactobacillales</taxon>
        <taxon>Aerococcaceae</taxon>
        <taxon>Ruoffia</taxon>
    </lineage>
</organism>
<reference evidence="3 4" key="1">
    <citation type="submission" date="2019-05" db="EMBL/GenBank/DDBJ databases">
        <title>The metagenome of a microbial culture collection derived from dairy environment covers the genomic content of the human microbiome.</title>
        <authorList>
            <person name="Roder T."/>
            <person name="Wuthrich D."/>
            <person name="Sattari Z."/>
            <person name="Von Ah U."/>
            <person name="Bar C."/>
            <person name="Ronchi F."/>
            <person name="Macpherson A.J."/>
            <person name="Ganal-Vonarburg S.C."/>
            <person name="Bruggmann R."/>
            <person name="Vergeres G."/>
        </authorList>
    </citation>
    <scope>NUCLEOTIDE SEQUENCE [LARGE SCALE GENOMIC DNA]</scope>
    <source>
        <strain evidence="3 4">FAM 24227</strain>
    </source>
</reference>
<dbReference type="PANTHER" id="PTHR43279">
    <property type="entry name" value="CATECHOL-2,3-DIOXYGENASE"/>
    <property type="match status" value="1"/>
</dbReference>
<dbReference type="InterPro" id="IPR029068">
    <property type="entry name" value="Glyas_Bleomycin-R_OHBP_Dase"/>
</dbReference>
<protein>
    <recommendedName>
        <fullName evidence="2">VOC domain-containing protein</fullName>
    </recommendedName>
</protein>
<dbReference type="Gene3D" id="3.10.180.10">
    <property type="entry name" value="2,3-Dihydroxybiphenyl 1,2-Dioxygenase, domain 1"/>
    <property type="match status" value="2"/>
</dbReference>